<protein>
    <submittedName>
        <fullName evidence="3">Uncharacterized protein</fullName>
    </submittedName>
</protein>
<dbReference type="AlphaFoldDB" id="A0AAC8Q120"/>
<feature type="domain" description="vWA-MoxR associated protein C-terminal" evidence="2">
    <location>
        <begin position="225"/>
        <end position="472"/>
    </location>
</feature>
<evidence type="ECO:0000313" key="5">
    <source>
        <dbReference type="Proteomes" id="UP000035579"/>
    </source>
</evidence>
<evidence type="ECO:0000259" key="2">
    <source>
        <dbReference type="Pfam" id="PF20028"/>
    </source>
</evidence>
<keyword evidence="6" id="KW-1185">Reference proteome</keyword>
<evidence type="ECO:0000313" key="6">
    <source>
        <dbReference type="Proteomes" id="UP000256345"/>
    </source>
</evidence>
<dbReference type="InterPro" id="IPR045430">
    <property type="entry name" value="EAD1"/>
</dbReference>
<accession>A0AAC8Q120</accession>
<dbReference type="KEGG" id="age:AA314_00542"/>
<dbReference type="Proteomes" id="UP000035579">
    <property type="component" value="Chromosome"/>
</dbReference>
<proteinExistence type="predicted"/>
<dbReference type="Pfam" id="PF20028">
    <property type="entry name" value="VMAP-C"/>
    <property type="match status" value="1"/>
</dbReference>
<dbReference type="RefSeq" id="WP_047854152.1">
    <property type="nucleotide sequence ID" value="NZ_CP011509.1"/>
</dbReference>
<dbReference type="Proteomes" id="UP000256345">
    <property type="component" value="Unassembled WGS sequence"/>
</dbReference>
<sequence>MEDLKLTAGEREKLEEQLLKAFGKLELERLARRVDIELGHIAEGPLREAVTQLLDEVLRLGRLKQLVRMARRINPTHPGLNGVLATLLPRELKANQAAELVKILQEGGLPWSLLEQHFWPSILPSTWPGSFTQLQEERECVEELVDVLAEFPDRDPRGRASPLFEFVLRLCKGLDAGSVAERLMQWLESTALALGKDLNRIKEQGHQLLGELYLMVKLERVTVEGFQVEAWLADKRSRFPRAIYQEERSWKLEEIPQALRQIWRRRELAEPLKQLGESKLTVEFLLPRELLLHAVEDWRVLPGAPIGARYQVVVRSLERVYAEVRPPLEPELEDLPLASTPWNEKWRLFSSSPQPPSRPVWVRREADHQGARFFADLVLPEVVCLALTMTPPAISELTLRELIRHCLVNGMPMALWARKPECGDEEIRTFFDGLLKDMSQLPSAVRQARWQGFSSDDAGHLGKHLTLVWDDPNRLPADARPGSDYSAPGHMGVTG</sequence>
<dbReference type="EMBL" id="QUMU01000006">
    <property type="protein sequence ID" value="REG30828.1"/>
    <property type="molecule type" value="Genomic_DNA"/>
</dbReference>
<name>A0AAC8Q120_9BACT</name>
<dbReference type="Pfam" id="PF19955">
    <property type="entry name" value="EAD1"/>
    <property type="match status" value="1"/>
</dbReference>
<evidence type="ECO:0000313" key="3">
    <source>
        <dbReference type="EMBL" id="AKI98915.1"/>
    </source>
</evidence>
<evidence type="ECO:0000259" key="1">
    <source>
        <dbReference type="Pfam" id="PF19955"/>
    </source>
</evidence>
<reference evidence="3 5" key="1">
    <citation type="submission" date="2015-05" db="EMBL/GenBank/DDBJ databases">
        <title>Genome assembly of Archangium gephyra DSM 2261.</title>
        <authorList>
            <person name="Sharma G."/>
            <person name="Subramanian S."/>
        </authorList>
    </citation>
    <scope>NUCLEOTIDE SEQUENCE [LARGE SCALE GENOMIC DNA]</scope>
    <source>
        <strain evidence="3 5">DSM 2261</strain>
    </source>
</reference>
<dbReference type="EMBL" id="CP011509">
    <property type="protein sequence ID" value="AKI98915.1"/>
    <property type="molecule type" value="Genomic_DNA"/>
</dbReference>
<gene>
    <name evidence="3" type="ORF">AA314_00542</name>
    <name evidence="4" type="ORF">ATI61_106298</name>
</gene>
<evidence type="ECO:0000313" key="4">
    <source>
        <dbReference type="EMBL" id="REG30828.1"/>
    </source>
</evidence>
<reference evidence="4 6" key="2">
    <citation type="submission" date="2018-08" db="EMBL/GenBank/DDBJ databases">
        <title>Genomic Encyclopedia of Archaeal and Bacterial Type Strains, Phase II (KMG-II): from individual species to whole genera.</title>
        <authorList>
            <person name="Goeker M."/>
        </authorList>
    </citation>
    <scope>NUCLEOTIDE SEQUENCE [LARGE SCALE GENOMIC DNA]</scope>
    <source>
        <strain evidence="4 6">DSM 2261</strain>
    </source>
</reference>
<organism evidence="3 5">
    <name type="scientific">Archangium gephyra</name>
    <dbReference type="NCBI Taxonomy" id="48"/>
    <lineage>
        <taxon>Bacteria</taxon>
        <taxon>Pseudomonadati</taxon>
        <taxon>Myxococcota</taxon>
        <taxon>Myxococcia</taxon>
        <taxon>Myxococcales</taxon>
        <taxon>Cystobacterineae</taxon>
        <taxon>Archangiaceae</taxon>
        <taxon>Archangium</taxon>
    </lineage>
</organism>
<dbReference type="InterPro" id="IPR045450">
    <property type="entry name" value="VMAP_C"/>
</dbReference>
<feature type="domain" description="Effector-associated" evidence="1">
    <location>
        <begin position="5"/>
        <end position="86"/>
    </location>
</feature>